<evidence type="ECO:0000313" key="3">
    <source>
        <dbReference type="EMBL" id="PWA84433.1"/>
    </source>
</evidence>
<protein>
    <submittedName>
        <fullName evidence="3">Uncharacterized protein</fullName>
    </submittedName>
</protein>
<evidence type="ECO:0000259" key="2">
    <source>
        <dbReference type="Pfam" id="PF03478"/>
    </source>
</evidence>
<dbReference type="InterPro" id="IPR005174">
    <property type="entry name" value="KIB1-4_b-propeller"/>
</dbReference>
<dbReference type="InterPro" id="IPR001810">
    <property type="entry name" value="F-box_dom"/>
</dbReference>
<dbReference type="PANTHER" id="PTHR33127:SF5">
    <property type="entry name" value="TRANSMEMBRANE PROTEIN"/>
    <property type="match status" value="1"/>
</dbReference>
<dbReference type="EMBL" id="PKPP01001229">
    <property type="protein sequence ID" value="PWA84433.1"/>
    <property type="molecule type" value="Genomic_DNA"/>
</dbReference>
<gene>
    <name evidence="3" type="ORF">CTI12_AA157140</name>
</gene>
<accession>A0A2U1PFC2</accession>
<feature type="domain" description="KIB1-4 beta-propeller" evidence="2">
    <location>
        <begin position="350"/>
        <end position="571"/>
    </location>
</feature>
<dbReference type="AlphaFoldDB" id="A0A2U1PFC2"/>
<keyword evidence="4" id="KW-1185">Reference proteome</keyword>
<evidence type="ECO:0000313" key="4">
    <source>
        <dbReference type="Proteomes" id="UP000245207"/>
    </source>
</evidence>
<dbReference type="PANTHER" id="PTHR33127">
    <property type="entry name" value="TRANSMEMBRANE PROTEIN"/>
    <property type="match status" value="1"/>
</dbReference>
<dbReference type="CDD" id="cd09917">
    <property type="entry name" value="F-box_SF"/>
    <property type="match status" value="1"/>
</dbReference>
<reference evidence="3 4" key="1">
    <citation type="journal article" date="2018" name="Mol. Plant">
        <title>The genome of Artemisia annua provides insight into the evolution of Asteraceae family and artemisinin biosynthesis.</title>
        <authorList>
            <person name="Shen Q."/>
            <person name="Zhang L."/>
            <person name="Liao Z."/>
            <person name="Wang S."/>
            <person name="Yan T."/>
            <person name="Shi P."/>
            <person name="Liu M."/>
            <person name="Fu X."/>
            <person name="Pan Q."/>
            <person name="Wang Y."/>
            <person name="Lv Z."/>
            <person name="Lu X."/>
            <person name="Zhang F."/>
            <person name="Jiang W."/>
            <person name="Ma Y."/>
            <person name="Chen M."/>
            <person name="Hao X."/>
            <person name="Li L."/>
            <person name="Tang Y."/>
            <person name="Lv G."/>
            <person name="Zhou Y."/>
            <person name="Sun X."/>
            <person name="Brodelius P.E."/>
            <person name="Rose J.K.C."/>
            <person name="Tang K."/>
        </authorList>
    </citation>
    <scope>NUCLEOTIDE SEQUENCE [LARGE SCALE GENOMIC DNA]</scope>
    <source>
        <strain evidence="4">cv. Huhao1</strain>
        <tissue evidence="3">Leaf</tissue>
    </source>
</reference>
<evidence type="ECO:0000259" key="1">
    <source>
        <dbReference type="Pfam" id="PF00646"/>
    </source>
</evidence>
<dbReference type="Proteomes" id="UP000245207">
    <property type="component" value="Unassembled WGS sequence"/>
</dbReference>
<dbReference type="OrthoDB" id="1863935at2759"/>
<organism evidence="3 4">
    <name type="scientific">Artemisia annua</name>
    <name type="common">Sweet wormwood</name>
    <dbReference type="NCBI Taxonomy" id="35608"/>
    <lineage>
        <taxon>Eukaryota</taxon>
        <taxon>Viridiplantae</taxon>
        <taxon>Streptophyta</taxon>
        <taxon>Embryophyta</taxon>
        <taxon>Tracheophyta</taxon>
        <taxon>Spermatophyta</taxon>
        <taxon>Magnoliopsida</taxon>
        <taxon>eudicotyledons</taxon>
        <taxon>Gunneridae</taxon>
        <taxon>Pentapetalae</taxon>
        <taxon>asterids</taxon>
        <taxon>campanulids</taxon>
        <taxon>Asterales</taxon>
        <taxon>Asteraceae</taxon>
        <taxon>Asteroideae</taxon>
        <taxon>Anthemideae</taxon>
        <taxon>Artemisiinae</taxon>
        <taxon>Artemisia</taxon>
    </lineage>
</organism>
<dbReference type="Pfam" id="PF03478">
    <property type="entry name" value="Beta-prop_KIB1-4"/>
    <property type="match status" value="2"/>
</dbReference>
<feature type="domain" description="KIB1-4 beta-propeller" evidence="2">
    <location>
        <begin position="782"/>
        <end position="994"/>
    </location>
</feature>
<name>A0A2U1PFC2_ARTAN</name>
<sequence length="1041" mass="118671">MEIQPKASLPFRAGSPTPTVTFAAASLPRFLLGWVAQGIEWFKSELFQDLAPLLWNSFGTIAALLQFRQNFIEGCVIIEERGELLQDLVPLLWNSFGTIAALLQANLWFVEWLLEVLNCTNSYLLKSGVSCKLGTDGYILMQADNHYNEGSNDIDWTSEDDLEIDNYSSPSSFAMSTTAAGVFEHGESSSTSKSRSKIVLDFVQMGFPECVVTEIIAETGEDDYNAILEAILTYTVMQAINGIPNQDTELSGPSSGSESNLELNFSDIDSDLSDVSSDLISLNWIWGIGTLEEVCVAIEKCGKDEALFVLIDFIKAARVSKEEDAEMNNALVSHSHLLMEQKESSYGGSLLGRRIRGYFHGWVVLSNYPQDVMWCIWNPNTSKMINFPSLILKDGDLESIDECCLSAPPDDPSSVFLLTRTEKPTLVFFRLNCKRKKLRWIEMSYTSQLKRITGEDDVYLYNLSCCNGKVYGMSSCSYGKFVIQLDILVRAKEVLIKLLLLSTTPTSFWNRCTDLSYYLKGFYEQRLEGVHFFKLDMASVKTEVMERFKGFDMSCKRWEEWEECEDLSDLIMSGDMWEGLIDLKDAIFFLDLARDCLVYYRPAISSELGGYIHIRDRMDKVLYSYHVKDNTISLSSMPSLVQPTSNVSVWECRLGDDIGEAKCPLDFKQEEDQIVVRSVQDNEIGLNEPDFLNLPLDILEMIIKHCVGVEYMNFRATCKRCHQAAPLIKWRDENALRRLQAYSFISPWLMVVDKNHGVITFTDPMLGDVYFMNALHVSLVHQEIACSRFGWLLFFSAEFRSLVFFNPFTSDLRKLPETDHSFMTMCFSAPPISPDCMVVGFPISDEWLVLIHYVAREPTWHSVRVDVEPNSIRFPTFFGQDLYALGGKGELIGFKDLNVEDSSLTLVETKAPVSCCRSPAQHYLIKCHQDLLKVIVGKFGERVEVFKRNGSKEEWEKINNIGKYMIYICGTTCLSTEAKMPQMENKIYFPLLYSKNKKMVFYSLETCMYHTFNGENIQQFKDFLGTTYHLFPHAWIEPSWS</sequence>
<dbReference type="Pfam" id="PF00646">
    <property type="entry name" value="F-box"/>
    <property type="match status" value="1"/>
</dbReference>
<proteinExistence type="predicted"/>
<feature type="domain" description="F-box" evidence="1">
    <location>
        <begin position="691"/>
        <end position="724"/>
    </location>
</feature>
<comment type="caution">
    <text evidence="3">The sequence shown here is derived from an EMBL/GenBank/DDBJ whole genome shotgun (WGS) entry which is preliminary data.</text>
</comment>